<organism evidence="1">
    <name type="scientific">marine sediment metagenome</name>
    <dbReference type="NCBI Taxonomy" id="412755"/>
    <lineage>
        <taxon>unclassified sequences</taxon>
        <taxon>metagenomes</taxon>
        <taxon>ecological metagenomes</taxon>
    </lineage>
</organism>
<accession>X1B3J5</accession>
<name>X1B3J5_9ZZZZ</name>
<proteinExistence type="predicted"/>
<sequence length="81" mass="9400">MKLLGKEIKINSDVEFGLLEDLQTKGDKEPAVMKRFISAVTGLTQKEVRKLKQSELFEVMQAYQKEAKRVQTEYKKKLILL</sequence>
<gene>
    <name evidence="1" type="ORF">S01H4_22947</name>
</gene>
<evidence type="ECO:0000313" key="1">
    <source>
        <dbReference type="EMBL" id="GAG89590.1"/>
    </source>
</evidence>
<dbReference type="AlphaFoldDB" id="X1B3J5"/>
<comment type="caution">
    <text evidence="1">The sequence shown here is derived from an EMBL/GenBank/DDBJ whole genome shotgun (WGS) entry which is preliminary data.</text>
</comment>
<reference evidence="1" key="1">
    <citation type="journal article" date="2014" name="Front. Microbiol.">
        <title>High frequency of phylogenetically diverse reductive dehalogenase-homologous genes in deep subseafloor sedimentary metagenomes.</title>
        <authorList>
            <person name="Kawai M."/>
            <person name="Futagami T."/>
            <person name="Toyoda A."/>
            <person name="Takaki Y."/>
            <person name="Nishi S."/>
            <person name="Hori S."/>
            <person name="Arai W."/>
            <person name="Tsubouchi T."/>
            <person name="Morono Y."/>
            <person name="Uchiyama I."/>
            <person name="Ito T."/>
            <person name="Fujiyama A."/>
            <person name="Inagaki F."/>
            <person name="Takami H."/>
        </authorList>
    </citation>
    <scope>NUCLEOTIDE SEQUENCE</scope>
    <source>
        <strain evidence="1">Expedition CK06-06</strain>
    </source>
</reference>
<dbReference type="EMBL" id="BART01010585">
    <property type="protein sequence ID" value="GAG89590.1"/>
    <property type="molecule type" value="Genomic_DNA"/>
</dbReference>
<protein>
    <submittedName>
        <fullName evidence="1">Uncharacterized protein</fullName>
    </submittedName>
</protein>